<protein>
    <recommendedName>
        <fullName evidence="4">LPXTG cell wall anchor domain-containing protein</fullName>
    </recommendedName>
</protein>
<reference evidence="2" key="1">
    <citation type="journal article" date="2023" name="Int. J. Syst. Evol. Microbiol.">
        <title>Streptomyces meridianus sp. nov. isolated from brackish water of the Tagus estuary in Alcochete, Portugal.</title>
        <authorList>
            <person name="Santos J.D.N."/>
            <person name="Klimek D."/>
            <person name="Calusinska M."/>
            <person name="Lobo Da Cunha A."/>
            <person name="Catita J."/>
            <person name="Goncalves H."/>
            <person name="Gonzalez I."/>
            <person name="Reyes F."/>
            <person name="Lage O.M."/>
        </authorList>
    </citation>
    <scope>NUCLEOTIDE SEQUENCE</scope>
    <source>
        <strain evidence="2">MTZ3.1</strain>
    </source>
</reference>
<dbReference type="EMBL" id="JAMQGM010000039">
    <property type="protein sequence ID" value="MCM2579274.1"/>
    <property type="molecule type" value="Genomic_DNA"/>
</dbReference>
<evidence type="ECO:0000256" key="1">
    <source>
        <dbReference type="SAM" id="Phobius"/>
    </source>
</evidence>
<evidence type="ECO:0000313" key="2">
    <source>
        <dbReference type="EMBL" id="MCM2579274.1"/>
    </source>
</evidence>
<accession>A0ABT0XBV1</accession>
<keyword evidence="1" id="KW-0812">Transmembrane</keyword>
<evidence type="ECO:0000313" key="3">
    <source>
        <dbReference type="Proteomes" id="UP001167160"/>
    </source>
</evidence>
<dbReference type="Proteomes" id="UP001167160">
    <property type="component" value="Unassembled WGS sequence"/>
</dbReference>
<feature type="transmembrane region" description="Helical" evidence="1">
    <location>
        <begin position="20"/>
        <end position="43"/>
    </location>
</feature>
<name>A0ABT0XBV1_9ACTN</name>
<keyword evidence="3" id="KW-1185">Reference proteome</keyword>
<evidence type="ECO:0008006" key="4">
    <source>
        <dbReference type="Google" id="ProtNLM"/>
    </source>
</evidence>
<comment type="caution">
    <text evidence="2">The sequence shown here is derived from an EMBL/GenBank/DDBJ whole genome shotgun (WGS) entry which is preliminary data.</text>
</comment>
<keyword evidence="1" id="KW-0472">Membrane</keyword>
<sequence>MSDYGQLAQTGAGALVIGGTTFYVGSWMLGAAAAALLLGVGLIRFRFRADRAVGEK</sequence>
<keyword evidence="1" id="KW-1133">Transmembrane helix</keyword>
<proteinExistence type="predicted"/>
<dbReference type="RefSeq" id="WP_251416907.1">
    <property type="nucleotide sequence ID" value="NZ_JAMQGM010000039.1"/>
</dbReference>
<gene>
    <name evidence="2" type="ORF">M1E25_18280</name>
</gene>
<organism evidence="2 3">
    <name type="scientific">Streptomyces meridianus</name>
    <dbReference type="NCBI Taxonomy" id="2938945"/>
    <lineage>
        <taxon>Bacteria</taxon>
        <taxon>Bacillati</taxon>
        <taxon>Actinomycetota</taxon>
        <taxon>Actinomycetes</taxon>
        <taxon>Kitasatosporales</taxon>
        <taxon>Streptomycetaceae</taxon>
        <taxon>Streptomyces</taxon>
    </lineage>
</organism>